<evidence type="ECO:0000313" key="2">
    <source>
        <dbReference type="Proteomes" id="UP001162992"/>
    </source>
</evidence>
<evidence type="ECO:0000313" key="1">
    <source>
        <dbReference type="EMBL" id="KAJ7538972.1"/>
    </source>
</evidence>
<accession>A0ACC2CAM1</accession>
<name>A0ACC2CAM1_DIPCM</name>
<dbReference type="Proteomes" id="UP001162992">
    <property type="component" value="Chromosome 11"/>
</dbReference>
<comment type="caution">
    <text evidence="1">The sequence shown here is derived from an EMBL/GenBank/DDBJ whole genome shotgun (WGS) entry which is preliminary data.</text>
</comment>
<proteinExistence type="predicted"/>
<keyword evidence="2" id="KW-1185">Reference proteome</keyword>
<reference evidence="2" key="1">
    <citation type="journal article" date="2024" name="Proc. Natl. Acad. Sci. U.S.A.">
        <title>Extraordinary preservation of gene collinearity over three hundred million years revealed in homosporous lycophytes.</title>
        <authorList>
            <person name="Li C."/>
            <person name="Wickell D."/>
            <person name="Kuo L.Y."/>
            <person name="Chen X."/>
            <person name="Nie B."/>
            <person name="Liao X."/>
            <person name="Peng D."/>
            <person name="Ji J."/>
            <person name="Jenkins J."/>
            <person name="Williams M."/>
            <person name="Shu S."/>
            <person name="Plott C."/>
            <person name="Barry K."/>
            <person name="Rajasekar S."/>
            <person name="Grimwood J."/>
            <person name="Han X."/>
            <person name="Sun S."/>
            <person name="Hou Z."/>
            <person name="He W."/>
            <person name="Dai G."/>
            <person name="Sun C."/>
            <person name="Schmutz J."/>
            <person name="Leebens-Mack J.H."/>
            <person name="Li F.W."/>
            <person name="Wang L."/>
        </authorList>
    </citation>
    <scope>NUCLEOTIDE SEQUENCE [LARGE SCALE GENOMIC DNA]</scope>
    <source>
        <strain evidence="2">cv. PW_Plant_1</strain>
    </source>
</reference>
<sequence>MAHAVSFSACIHQKQAVSYSAQPTSKSHKGGCERIILCSGKHFVGGRSVLVWREPYNKHRQHSLSHAVCHAMHVEEGAFFDSTQMQAEIGRIQKEFKELLHLGENFCQFDREGKLSYISAMKDVLERWKVFHKRMELSDDFIAKLCAKQLKTKTGPQEESYFDALSFFYDALDDFKRDADMST</sequence>
<gene>
    <name evidence="1" type="ORF">O6H91_11G071300</name>
</gene>
<protein>
    <submittedName>
        <fullName evidence="1">Uncharacterized protein</fullName>
    </submittedName>
</protein>
<organism evidence="1 2">
    <name type="scientific">Diphasiastrum complanatum</name>
    <name type="common">Issler's clubmoss</name>
    <name type="synonym">Lycopodium complanatum</name>
    <dbReference type="NCBI Taxonomy" id="34168"/>
    <lineage>
        <taxon>Eukaryota</taxon>
        <taxon>Viridiplantae</taxon>
        <taxon>Streptophyta</taxon>
        <taxon>Embryophyta</taxon>
        <taxon>Tracheophyta</taxon>
        <taxon>Lycopodiopsida</taxon>
        <taxon>Lycopodiales</taxon>
        <taxon>Lycopodiaceae</taxon>
        <taxon>Lycopodioideae</taxon>
        <taxon>Diphasiastrum</taxon>
    </lineage>
</organism>
<dbReference type="EMBL" id="CM055102">
    <property type="protein sequence ID" value="KAJ7538972.1"/>
    <property type="molecule type" value="Genomic_DNA"/>
</dbReference>